<dbReference type="InterPro" id="IPR057670">
    <property type="entry name" value="SH3_retrovirus"/>
</dbReference>
<proteinExistence type="predicted"/>
<evidence type="ECO:0000313" key="5">
    <source>
        <dbReference type="Proteomes" id="UP000626092"/>
    </source>
</evidence>
<dbReference type="Proteomes" id="UP000626092">
    <property type="component" value="Unassembled WGS sequence"/>
</dbReference>
<sequence>MSDKNKSESENSRHEATLEVSNPYSLHHSDHPGMILVSKLLEGDNYSTWSSAMRIALSAKNKIGFVTGSIKPPSSTDATFPLWQRCNDMVLSWLLNSIHPDIATSVIYAETSAEVWADLQERFSQGNDSRIYQIKQEIGEHRQGQQSISVYYTKLKALWDELSSYHQMVICTCGGLENLNKRDEKEKVMQFLMGLNENYGPVRGQILLMQPLPDTRRVYSLVLQQEKQIEVSLNRDSINHHAMLADHKSQAPTYSFADQNNKMIQAHQVQKQKNTLHCSYCDQDYHSVERCYYLHGFPVGHKLHGKNVKPPNQRRSNANHAKSVKVTEAGAKPPSSNDGPRLTTEEYNQVMALLRKNNDGNSPHFANATGIITPSSEVTPLASHSSLCWIIDSGATDHVTSSIKLIDPKCMPKSTNIQLPDGGQMPIESIGSFHVTPHIKLDEVLKVPQFQGYRVYDLNTHKFFSTRDVVFYEQIFPFHIHPRELHQDEVVLPLPHDLDIQPLPTPIGPHSVEPIHYDTANSHNNTTEPTTEPRTEPTTDPTEPTTLDHPIVQPPSPIPYLRRGERVKQPNTMLRDFHLYNMAMVAPSQSSSPSVLGLGTATFDTASEIVVQAVVQAIELGYRHFDIASFYQTESTLGDAIRKAIRVGFIKSREENPFKNIIVYPPGVDVPPHDYDSVEEIRRPSPSEMMLHHAFLQKMKKEREDHIMTTMGRRTCRTCTNGGAFGFSPPPGMVLMDVLPVNSMPPRLAPGTE</sequence>
<dbReference type="OrthoDB" id="414104at2759"/>
<accession>A0A834LFC5</accession>
<dbReference type="PANTHER" id="PTHR37610:SF100">
    <property type="entry name" value="COPIA-LIKE POLYPROTEIN_RETROTRANSPOSON"/>
    <property type="match status" value="1"/>
</dbReference>
<dbReference type="InterPro" id="IPR029472">
    <property type="entry name" value="Copia-like_N"/>
</dbReference>
<evidence type="ECO:0000256" key="1">
    <source>
        <dbReference type="SAM" id="MobiDB-lite"/>
    </source>
</evidence>
<dbReference type="Pfam" id="PF14244">
    <property type="entry name" value="Retrotran_gag_3"/>
    <property type="match status" value="1"/>
</dbReference>
<dbReference type="EMBL" id="WJXA01000009">
    <property type="protein sequence ID" value="KAF7132061.1"/>
    <property type="molecule type" value="Genomic_DNA"/>
</dbReference>
<feature type="domain" description="Retroviral polymerase SH3-like" evidence="3">
    <location>
        <begin position="451"/>
        <end position="481"/>
    </location>
</feature>
<dbReference type="SUPFAM" id="SSF51430">
    <property type="entry name" value="NAD(P)-linked oxidoreductase"/>
    <property type="match status" value="1"/>
</dbReference>
<feature type="region of interest" description="Disordered" evidence="1">
    <location>
        <begin position="509"/>
        <end position="562"/>
    </location>
</feature>
<feature type="region of interest" description="Disordered" evidence="1">
    <location>
        <begin position="304"/>
        <end position="342"/>
    </location>
</feature>
<organism evidence="4 5">
    <name type="scientific">Rhododendron simsii</name>
    <name type="common">Sims's rhododendron</name>
    <dbReference type="NCBI Taxonomy" id="118357"/>
    <lineage>
        <taxon>Eukaryota</taxon>
        <taxon>Viridiplantae</taxon>
        <taxon>Streptophyta</taxon>
        <taxon>Embryophyta</taxon>
        <taxon>Tracheophyta</taxon>
        <taxon>Spermatophyta</taxon>
        <taxon>Magnoliopsida</taxon>
        <taxon>eudicotyledons</taxon>
        <taxon>Gunneridae</taxon>
        <taxon>Pentapetalae</taxon>
        <taxon>asterids</taxon>
        <taxon>Ericales</taxon>
        <taxon>Ericaceae</taxon>
        <taxon>Ericoideae</taxon>
        <taxon>Rhodoreae</taxon>
        <taxon>Rhododendron</taxon>
    </lineage>
</organism>
<dbReference type="PANTHER" id="PTHR37610">
    <property type="entry name" value="CCHC-TYPE DOMAIN-CONTAINING PROTEIN"/>
    <property type="match status" value="1"/>
</dbReference>
<protein>
    <submittedName>
        <fullName evidence="4">Uncharacterized protein</fullName>
    </submittedName>
</protein>
<evidence type="ECO:0000259" key="2">
    <source>
        <dbReference type="Pfam" id="PF14244"/>
    </source>
</evidence>
<gene>
    <name evidence="4" type="ORF">RHSIM_Rhsim09G0021000</name>
</gene>
<comment type="caution">
    <text evidence="4">The sequence shown here is derived from an EMBL/GenBank/DDBJ whole genome shotgun (WGS) entry which is preliminary data.</text>
</comment>
<name>A0A834LFC5_RHOSS</name>
<dbReference type="Gene3D" id="3.20.20.100">
    <property type="entry name" value="NADP-dependent oxidoreductase domain"/>
    <property type="match status" value="1"/>
</dbReference>
<evidence type="ECO:0000259" key="3">
    <source>
        <dbReference type="Pfam" id="PF25597"/>
    </source>
</evidence>
<evidence type="ECO:0000313" key="4">
    <source>
        <dbReference type="EMBL" id="KAF7132061.1"/>
    </source>
</evidence>
<dbReference type="AlphaFoldDB" id="A0A834LFC5"/>
<keyword evidence="5" id="KW-1185">Reference proteome</keyword>
<reference evidence="4" key="1">
    <citation type="submission" date="2019-11" db="EMBL/GenBank/DDBJ databases">
        <authorList>
            <person name="Liu Y."/>
            <person name="Hou J."/>
            <person name="Li T.-Q."/>
            <person name="Guan C.-H."/>
            <person name="Wu X."/>
            <person name="Wu H.-Z."/>
            <person name="Ling F."/>
            <person name="Zhang R."/>
            <person name="Shi X.-G."/>
            <person name="Ren J.-P."/>
            <person name="Chen E.-F."/>
            <person name="Sun J.-M."/>
        </authorList>
    </citation>
    <scope>NUCLEOTIDE SEQUENCE</scope>
    <source>
        <strain evidence="4">Adult_tree_wgs_1</strain>
        <tissue evidence="4">Leaves</tissue>
    </source>
</reference>
<feature type="domain" description="Retrotransposon Copia-like N-terminal" evidence="2">
    <location>
        <begin position="27"/>
        <end position="73"/>
    </location>
</feature>
<dbReference type="InterPro" id="IPR036812">
    <property type="entry name" value="NAD(P)_OxRdtase_dom_sf"/>
</dbReference>
<dbReference type="Pfam" id="PF25597">
    <property type="entry name" value="SH3_retrovirus"/>
    <property type="match status" value="1"/>
</dbReference>